<dbReference type="GO" id="GO:0000150">
    <property type="term" value="F:DNA strand exchange activity"/>
    <property type="evidence" value="ECO:0007669"/>
    <property type="project" value="InterPro"/>
</dbReference>
<dbReference type="PANTHER" id="PTHR30461:SF23">
    <property type="entry name" value="DNA RECOMBINASE-RELATED"/>
    <property type="match status" value="1"/>
</dbReference>
<feature type="domain" description="Recombinase" evidence="1">
    <location>
        <begin position="39"/>
        <end position="194"/>
    </location>
</feature>
<dbReference type="AlphaFoldDB" id="A0A645D8F3"/>
<accession>A0A645D8F3</accession>
<dbReference type="PANTHER" id="PTHR30461">
    <property type="entry name" value="DNA-INVERTASE FROM LAMBDOID PROPHAGE"/>
    <property type="match status" value="1"/>
</dbReference>
<gene>
    <name evidence="2" type="ORF">SDC9_132747</name>
</gene>
<protein>
    <recommendedName>
        <fullName evidence="1">Recombinase domain-containing protein</fullName>
    </recommendedName>
</protein>
<dbReference type="InterPro" id="IPR011109">
    <property type="entry name" value="DNA_bind_recombinase_dom"/>
</dbReference>
<dbReference type="EMBL" id="VSSQ01033908">
    <property type="protein sequence ID" value="MPM85666.1"/>
    <property type="molecule type" value="Genomic_DNA"/>
</dbReference>
<dbReference type="GO" id="GO:0003677">
    <property type="term" value="F:DNA binding"/>
    <property type="evidence" value="ECO:0007669"/>
    <property type="project" value="InterPro"/>
</dbReference>
<organism evidence="2">
    <name type="scientific">bioreactor metagenome</name>
    <dbReference type="NCBI Taxonomy" id="1076179"/>
    <lineage>
        <taxon>unclassified sequences</taxon>
        <taxon>metagenomes</taxon>
        <taxon>ecological metagenomes</taxon>
    </lineage>
</organism>
<dbReference type="Gene3D" id="3.90.1750.20">
    <property type="entry name" value="Putative Large Serine Recombinase, Chain B, Domain 2"/>
    <property type="match status" value="1"/>
</dbReference>
<dbReference type="InterPro" id="IPR050639">
    <property type="entry name" value="SSR_resolvase"/>
</dbReference>
<evidence type="ECO:0000313" key="2">
    <source>
        <dbReference type="EMBL" id="MPM85666.1"/>
    </source>
</evidence>
<dbReference type="InterPro" id="IPR038109">
    <property type="entry name" value="DNA_bind_recomb_sf"/>
</dbReference>
<dbReference type="Pfam" id="PF07508">
    <property type="entry name" value="Recombinase"/>
    <property type="match status" value="1"/>
</dbReference>
<proteinExistence type="predicted"/>
<dbReference type="PROSITE" id="PS51737">
    <property type="entry name" value="RECOMBINASE_DNA_BIND"/>
    <property type="match status" value="1"/>
</dbReference>
<comment type="caution">
    <text evidence="2">The sequence shown here is derived from an EMBL/GenBank/DDBJ whole genome shotgun (WGS) entry which is preliminary data.</text>
</comment>
<sequence>MLTIVMTFAQLERETIQIRIRDNYYARGEKGMYLGGPAPFGFRKTEVRTEQGRLKLLEPNPDTVETLERIFKMYGEDRMSLCAIAKKFNNEAVWAPKGSHWDSSKVSRILRNPAAAQSSAELYHYYRSRGIRFTNDIADFAFGKGCYLYGKRNSNQRKYTDVSGHTLSLAPHDGVIPAELFLKCQEQLDGNRQIDNRKRSRITWLTGLTKCGQCEHAAIPKSSNFGRYHNIYCSGKVSYNCCDVEGNLGRLETVENAVRDRIFLWAGRYSALRSENAAVNTQERNRLSCRMEELDASIHRLIDMAAESGEITSRYLDEKVSELEKERCGLEEELNHMQEGRQEAIAKEVQDIETTWDNMDIVGKNRIAELLISRILLFHDHMDIEWKYRFDLG</sequence>
<name>A0A645D8F3_9ZZZZ</name>
<evidence type="ECO:0000259" key="1">
    <source>
        <dbReference type="PROSITE" id="PS51737"/>
    </source>
</evidence>
<reference evidence="2" key="1">
    <citation type="submission" date="2019-08" db="EMBL/GenBank/DDBJ databases">
        <authorList>
            <person name="Kucharzyk K."/>
            <person name="Murdoch R.W."/>
            <person name="Higgins S."/>
            <person name="Loffler F."/>
        </authorList>
    </citation>
    <scope>NUCLEOTIDE SEQUENCE</scope>
</reference>